<evidence type="ECO:0000259" key="5">
    <source>
        <dbReference type="PROSITE" id="PS50015"/>
    </source>
</evidence>
<dbReference type="PROSITE" id="PS50015">
    <property type="entry name" value="SAP_B"/>
    <property type="match status" value="1"/>
</dbReference>
<dbReference type="GO" id="GO:0006685">
    <property type="term" value="P:sphingomyelin catabolic process"/>
    <property type="evidence" value="ECO:0007669"/>
    <property type="project" value="TreeGrafter"/>
</dbReference>
<gene>
    <name evidence="6" type="ORF">CALMAC_LOCUS17424</name>
</gene>
<keyword evidence="3" id="KW-0325">Glycoprotein</keyword>
<dbReference type="SUPFAM" id="SSF47862">
    <property type="entry name" value="Saposin"/>
    <property type="match status" value="1"/>
</dbReference>
<dbReference type="InterPro" id="IPR008139">
    <property type="entry name" value="SaposinB_dom"/>
</dbReference>
<dbReference type="SMART" id="SM00741">
    <property type="entry name" value="SapB"/>
    <property type="match status" value="1"/>
</dbReference>
<dbReference type="GO" id="GO:0005764">
    <property type="term" value="C:lysosome"/>
    <property type="evidence" value="ECO:0007669"/>
    <property type="project" value="TreeGrafter"/>
</dbReference>
<dbReference type="InterPro" id="IPR011001">
    <property type="entry name" value="Saposin-like"/>
</dbReference>
<dbReference type="PANTHER" id="PTHR10340:SF34">
    <property type="entry name" value="SPHINGOMYELIN PHOSPHODIESTERASE"/>
    <property type="match status" value="1"/>
</dbReference>
<dbReference type="PANTHER" id="PTHR10340">
    <property type="entry name" value="SPHINGOMYELIN PHOSPHODIESTERASE"/>
    <property type="match status" value="1"/>
</dbReference>
<evidence type="ECO:0000256" key="4">
    <source>
        <dbReference type="SAM" id="SignalP"/>
    </source>
</evidence>
<dbReference type="GO" id="GO:0046513">
    <property type="term" value="P:ceramide biosynthetic process"/>
    <property type="evidence" value="ECO:0007669"/>
    <property type="project" value="TreeGrafter"/>
</dbReference>
<dbReference type="GO" id="GO:0005615">
    <property type="term" value="C:extracellular space"/>
    <property type="evidence" value="ECO:0007669"/>
    <property type="project" value="TreeGrafter"/>
</dbReference>
<dbReference type="GO" id="GO:0016020">
    <property type="term" value="C:membrane"/>
    <property type="evidence" value="ECO:0007669"/>
    <property type="project" value="GOC"/>
</dbReference>
<keyword evidence="4" id="KW-0732">Signal</keyword>
<keyword evidence="7" id="KW-1185">Reference proteome</keyword>
<reference evidence="6 7" key="1">
    <citation type="submission" date="2019-01" db="EMBL/GenBank/DDBJ databases">
        <authorList>
            <person name="Sayadi A."/>
        </authorList>
    </citation>
    <scope>NUCLEOTIDE SEQUENCE [LARGE SCALE GENOMIC DNA]</scope>
</reference>
<evidence type="ECO:0000313" key="6">
    <source>
        <dbReference type="EMBL" id="VEN59407.1"/>
    </source>
</evidence>
<evidence type="ECO:0000256" key="1">
    <source>
        <dbReference type="ARBA" id="ARBA00022801"/>
    </source>
</evidence>
<dbReference type="Proteomes" id="UP000410492">
    <property type="component" value="Unassembled WGS sequence"/>
</dbReference>
<feature type="chain" id="PRO_5024995339" description="Saposin B-type domain-containing protein" evidence="4">
    <location>
        <begin position="20"/>
        <end position="312"/>
    </location>
</feature>
<name>A0A653DHR8_CALMS</name>
<keyword evidence="2" id="KW-1015">Disulfide bond</keyword>
<dbReference type="EMBL" id="CAACVG010012012">
    <property type="protein sequence ID" value="VEN59407.1"/>
    <property type="molecule type" value="Genomic_DNA"/>
</dbReference>
<feature type="domain" description="Saposin B-type" evidence="5">
    <location>
        <begin position="122"/>
        <end position="206"/>
    </location>
</feature>
<evidence type="ECO:0000256" key="2">
    <source>
        <dbReference type="ARBA" id="ARBA00023157"/>
    </source>
</evidence>
<dbReference type="SUPFAM" id="SSF56300">
    <property type="entry name" value="Metallo-dependent phosphatases"/>
    <property type="match status" value="1"/>
</dbReference>
<evidence type="ECO:0000256" key="3">
    <source>
        <dbReference type="ARBA" id="ARBA00023180"/>
    </source>
</evidence>
<protein>
    <recommendedName>
        <fullName evidence="5">Saposin B-type domain-containing protein</fullName>
    </recommendedName>
</protein>
<dbReference type="AlphaFoldDB" id="A0A653DHR8"/>
<dbReference type="GO" id="GO:0061750">
    <property type="term" value="F:acid sphingomyelin phosphodiesterase activity"/>
    <property type="evidence" value="ECO:0007669"/>
    <property type="project" value="TreeGrafter"/>
</dbReference>
<organism evidence="6 7">
    <name type="scientific">Callosobruchus maculatus</name>
    <name type="common">Southern cowpea weevil</name>
    <name type="synonym">Pulse bruchid</name>
    <dbReference type="NCBI Taxonomy" id="64391"/>
    <lineage>
        <taxon>Eukaryota</taxon>
        <taxon>Metazoa</taxon>
        <taxon>Ecdysozoa</taxon>
        <taxon>Arthropoda</taxon>
        <taxon>Hexapoda</taxon>
        <taxon>Insecta</taxon>
        <taxon>Pterygota</taxon>
        <taxon>Neoptera</taxon>
        <taxon>Endopterygota</taxon>
        <taxon>Coleoptera</taxon>
        <taxon>Polyphaga</taxon>
        <taxon>Cucujiformia</taxon>
        <taxon>Chrysomeloidea</taxon>
        <taxon>Chrysomelidae</taxon>
        <taxon>Bruchinae</taxon>
        <taxon>Bruchini</taxon>
        <taxon>Callosobruchus</taxon>
    </lineage>
</organism>
<keyword evidence="1" id="KW-0378">Hydrolase</keyword>
<evidence type="ECO:0000313" key="7">
    <source>
        <dbReference type="Proteomes" id="UP000410492"/>
    </source>
</evidence>
<dbReference type="OrthoDB" id="282973at2759"/>
<accession>A0A653DHR8</accession>
<sequence length="312" mass="35133">MLTFFTATCLLCNFIAVQGLPAGHTYVINADPEPKRTETLLDERNFTDNWDYKKEHFLQSRVPILQNKHRIHALPPTANGTGRLLWELDQEKSTHLPQFVDKALKLLNLKQVAFEIENSVMSRVSCTACRAGAGLLQHYTKIGKSEKEIKKTIYQFCVSLKIQSPRVCEGITELFAGEVIYVLGKLKIGPDEICSFVIGDACGDVYNPYHEWEVMFPPVPKPKPAEQKIPEANAPTFKVLHLSDTHYDPYYLEGSNADCAEPLCCRLTNGPAGTKEQAAGKWGDYRKCDTPKITVDNMLQHIQETHPVSEQI</sequence>
<proteinExistence type="predicted"/>
<feature type="signal peptide" evidence="4">
    <location>
        <begin position="1"/>
        <end position="19"/>
    </location>
</feature>
<dbReference type="InterPro" id="IPR029052">
    <property type="entry name" value="Metallo-depent_PP-like"/>
</dbReference>